<dbReference type="CDD" id="cd00114">
    <property type="entry name" value="LIGANc"/>
    <property type="match status" value="1"/>
</dbReference>
<dbReference type="Gene3D" id="2.40.50.140">
    <property type="entry name" value="Nucleic acid-binding proteins"/>
    <property type="match status" value="1"/>
</dbReference>
<evidence type="ECO:0000256" key="13">
    <source>
        <dbReference type="ARBA" id="ARBA00060881"/>
    </source>
</evidence>
<evidence type="ECO:0000256" key="14">
    <source>
        <dbReference type="RuleBase" id="RU000618"/>
    </source>
</evidence>
<dbReference type="SUPFAM" id="SSF50249">
    <property type="entry name" value="Nucleic acid-binding proteins"/>
    <property type="match status" value="1"/>
</dbReference>
<dbReference type="PANTHER" id="PTHR23389">
    <property type="entry name" value="CHROMOSOME TRANSMISSION FIDELITY FACTOR 18"/>
    <property type="match status" value="1"/>
</dbReference>
<dbReference type="FunFam" id="1.10.287.610:FF:000002">
    <property type="entry name" value="DNA ligase"/>
    <property type="match status" value="1"/>
</dbReference>
<comment type="caution">
    <text evidence="16">The sequence shown here is derived from an EMBL/GenBank/DDBJ whole genome shotgun (WGS) entry which is preliminary data.</text>
</comment>
<keyword evidence="7 14" id="KW-0227">DNA damage</keyword>
<evidence type="ECO:0000256" key="1">
    <source>
        <dbReference type="ARBA" id="ARBA00001946"/>
    </source>
</evidence>
<dbReference type="NCBIfam" id="NF005932">
    <property type="entry name" value="PRK07956.1"/>
    <property type="match status" value="1"/>
</dbReference>
<dbReference type="AlphaFoldDB" id="A0A660SIK1"/>
<keyword evidence="10 14" id="KW-0520">NAD</keyword>
<dbReference type="Gene3D" id="3.30.470.30">
    <property type="entry name" value="DNA ligase/mRNA capping enzyme"/>
    <property type="match status" value="1"/>
</dbReference>
<dbReference type="GO" id="GO:0006281">
    <property type="term" value="P:DNA repair"/>
    <property type="evidence" value="ECO:0007669"/>
    <property type="project" value="UniProtKB-KW"/>
</dbReference>
<name>A0A660SIK1_UNCT6</name>
<keyword evidence="5 14" id="KW-0235">DNA replication</keyword>
<dbReference type="GO" id="GO:0005829">
    <property type="term" value="C:cytosol"/>
    <property type="evidence" value="ECO:0007669"/>
    <property type="project" value="TreeGrafter"/>
</dbReference>
<dbReference type="InterPro" id="IPR013839">
    <property type="entry name" value="DNAligase_adenylation"/>
</dbReference>
<evidence type="ECO:0000256" key="11">
    <source>
        <dbReference type="ARBA" id="ARBA00023204"/>
    </source>
</evidence>
<dbReference type="SUPFAM" id="SSF56091">
    <property type="entry name" value="DNA ligase/mRNA capping enzyme, catalytic domain"/>
    <property type="match status" value="1"/>
</dbReference>
<comment type="cofactor">
    <cofactor evidence="1">
        <name>Mg(2+)</name>
        <dbReference type="ChEBI" id="CHEBI:18420"/>
    </cofactor>
</comment>
<accession>A0A660SIK1</accession>
<dbReference type="EMBL" id="QNBD01000170">
    <property type="protein sequence ID" value="RKX69790.1"/>
    <property type="molecule type" value="Genomic_DNA"/>
</dbReference>
<gene>
    <name evidence="16" type="ORF">DRP43_04040</name>
</gene>
<dbReference type="Pfam" id="PF03120">
    <property type="entry name" value="OB_DNA_ligase"/>
    <property type="match status" value="1"/>
</dbReference>
<comment type="catalytic activity">
    <reaction evidence="12 14">
        <text>NAD(+) + (deoxyribonucleotide)n-3'-hydroxyl + 5'-phospho-(deoxyribonucleotide)m = (deoxyribonucleotide)n+m + AMP + beta-nicotinamide D-nucleotide.</text>
        <dbReference type="EC" id="6.5.1.2"/>
    </reaction>
</comment>
<dbReference type="Proteomes" id="UP000271125">
    <property type="component" value="Unassembled WGS sequence"/>
</dbReference>
<protein>
    <recommendedName>
        <fullName evidence="3 14">DNA ligase</fullName>
        <ecNumber evidence="2 14">6.5.1.2</ecNumber>
    </recommendedName>
</protein>
<dbReference type="InterPro" id="IPR013840">
    <property type="entry name" value="DNAligase_N"/>
</dbReference>
<evidence type="ECO:0000256" key="2">
    <source>
        <dbReference type="ARBA" id="ARBA00012722"/>
    </source>
</evidence>
<evidence type="ECO:0000256" key="3">
    <source>
        <dbReference type="ARBA" id="ARBA00013308"/>
    </source>
</evidence>
<dbReference type="PROSITE" id="PS01056">
    <property type="entry name" value="DNA_LIGASE_N2"/>
    <property type="match status" value="1"/>
</dbReference>
<keyword evidence="4 14" id="KW-0436">Ligase</keyword>
<feature type="non-terminal residue" evidence="16">
    <location>
        <position position="411"/>
    </location>
</feature>
<evidence type="ECO:0000313" key="16">
    <source>
        <dbReference type="EMBL" id="RKX69790.1"/>
    </source>
</evidence>
<dbReference type="PROSITE" id="PS01055">
    <property type="entry name" value="DNA_LIGASE_N1"/>
    <property type="match status" value="1"/>
</dbReference>
<reference evidence="16 17" key="1">
    <citation type="submission" date="2018-06" db="EMBL/GenBank/DDBJ databases">
        <title>Extensive metabolic versatility and redundancy in microbially diverse, dynamic hydrothermal sediments.</title>
        <authorList>
            <person name="Dombrowski N."/>
            <person name="Teske A."/>
            <person name="Baker B.J."/>
        </authorList>
    </citation>
    <scope>NUCLEOTIDE SEQUENCE [LARGE SCALE GENOMIC DNA]</scope>
    <source>
        <strain evidence="16">B10_G13</strain>
    </source>
</reference>
<evidence type="ECO:0000256" key="7">
    <source>
        <dbReference type="ARBA" id="ARBA00022763"/>
    </source>
</evidence>
<evidence type="ECO:0000256" key="12">
    <source>
        <dbReference type="ARBA" id="ARBA00034005"/>
    </source>
</evidence>
<dbReference type="InterPro" id="IPR012340">
    <property type="entry name" value="NA-bd_OB-fold"/>
</dbReference>
<evidence type="ECO:0000256" key="9">
    <source>
        <dbReference type="ARBA" id="ARBA00022842"/>
    </source>
</evidence>
<evidence type="ECO:0000259" key="15">
    <source>
        <dbReference type="SMART" id="SM00532"/>
    </source>
</evidence>
<dbReference type="InterPro" id="IPR018239">
    <property type="entry name" value="DNA_ligase_AS"/>
</dbReference>
<dbReference type="Pfam" id="PF01653">
    <property type="entry name" value="DNA_ligase_aden"/>
    <property type="match status" value="1"/>
</dbReference>
<sequence length="411" mass="46780">MNKEQIKKRIEELKSNINKHNYKYYILAEPVITDEQYDKLYRELLSLEMQYPEFLSSDSPTQKVGGEPLRGFKSIKHPIPMLSLDNTYSFNELRNFDKRVKSLMSADIDIEYSIEPKIDGVAVRIVYDEGLFFLGASRGNGTIGDDITENIKTIKRLPLRLIDAGEDLKNIDIRGEVFLRKDTFLEINMKREEAGDKLFANTRNAAAGSLKLLNPKEVAKRNLDIFIHSFSGQLFGKFITYSQTLRKLGKLGLPIIEHRKIITGIDNVIEYIDEWDKIRDNQNYITDGMVIKVNKLEYCKILGSTAKSPRWAIAYKFKAKQAETILKDVIFQVGRTGVITPVSILEPISLAGSVISRTTLHNEDEIKRLGIKIGDKVVVEKGGDVIPKIIKYDSDSRNGSEKDIKFPNKCP</sequence>
<evidence type="ECO:0000256" key="8">
    <source>
        <dbReference type="ARBA" id="ARBA00022833"/>
    </source>
</evidence>
<evidence type="ECO:0000256" key="10">
    <source>
        <dbReference type="ARBA" id="ARBA00023027"/>
    </source>
</evidence>
<dbReference type="NCBIfam" id="TIGR00575">
    <property type="entry name" value="dnlj"/>
    <property type="match status" value="1"/>
</dbReference>
<dbReference type="PANTHER" id="PTHR23389:SF9">
    <property type="entry name" value="DNA LIGASE"/>
    <property type="match status" value="1"/>
</dbReference>
<evidence type="ECO:0000256" key="4">
    <source>
        <dbReference type="ARBA" id="ARBA00022598"/>
    </source>
</evidence>
<dbReference type="InterPro" id="IPR001679">
    <property type="entry name" value="DNA_ligase"/>
</dbReference>
<dbReference type="InterPro" id="IPR004150">
    <property type="entry name" value="NAD_DNA_ligase_OB"/>
</dbReference>
<keyword evidence="8" id="KW-0862">Zinc</keyword>
<feature type="domain" description="NAD-dependent DNA ligase N-terminal" evidence="15">
    <location>
        <begin position="5"/>
        <end position="411"/>
    </location>
</feature>
<dbReference type="Gene3D" id="1.10.287.610">
    <property type="entry name" value="Helix hairpin bin"/>
    <property type="match status" value="1"/>
</dbReference>
<dbReference type="InterPro" id="IPR033136">
    <property type="entry name" value="DNA_ligase_CS"/>
</dbReference>
<dbReference type="GO" id="GO:0046872">
    <property type="term" value="F:metal ion binding"/>
    <property type="evidence" value="ECO:0007669"/>
    <property type="project" value="UniProtKB-KW"/>
</dbReference>
<keyword evidence="6" id="KW-0479">Metal-binding</keyword>
<evidence type="ECO:0000313" key="17">
    <source>
        <dbReference type="Proteomes" id="UP000271125"/>
    </source>
</evidence>
<dbReference type="GO" id="GO:0006260">
    <property type="term" value="P:DNA replication"/>
    <property type="evidence" value="ECO:0007669"/>
    <property type="project" value="UniProtKB-KW"/>
</dbReference>
<keyword evidence="9" id="KW-0460">Magnesium</keyword>
<keyword evidence="11 14" id="KW-0234">DNA repair</keyword>
<comment type="similarity">
    <text evidence="13">Belongs to the NAD-dependent DNA ligase family. LigA subfamily.</text>
</comment>
<dbReference type="GO" id="GO:0003911">
    <property type="term" value="F:DNA ligase (NAD+) activity"/>
    <property type="evidence" value="ECO:0007669"/>
    <property type="project" value="UniProtKB-EC"/>
</dbReference>
<dbReference type="EC" id="6.5.1.2" evidence="2 14"/>
<evidence type="ECO:0000256" key="5">
    <source>
        <dbReference type="ARBA" id="ARBA00022705"/>
    </source>
</evidence>
<proteinExistence type="inferred from homology"/>
<dbReference type="SMART" id="SM00532">
    <property type="entry name" value="LIGANc"/>
    <property type="match status" value="1"/>
</dbReference>
<dbReference type="FunFam" id="2.40.50.140:FF:000012">
    <property type="entry name" value="DNA ligase"/>
    <property type="match status" value="1"/>
</dbReference>
<organism evidence="16 17">
    <name type="scientific">candidate division TA06 bacterium</name>
    <dbReference type="NCBI Taxonomy" id="2250710"/>
    <lineage>
        <taxon>Bacteria</taxon>
        <taxon>Bacteria division TA06</taxon>
    </lineage>
</organism>
<evidence type="ECO:0000256" key="6">
    <source>
        <dbReference type="ARBA" id="ARBA00022723"/>
    </source>
</evidence>